<reference evidence="1" key="1">
    <citation type="submission" date="2016-03" db="EMBL/GenBank/DDBJ databases">
        <title>Sphingomonas melonis TY, whole genome shotgun sequencing.</title>
        <authorList>
            <person name="Wang H."/>
            <person name="Zhu P."/>
        </authorList>
    </citation>
    <scope>NUCLEOTIDE SEQUENCE [LARGE SCALE GENOMIC DNA]</scope>
    <source>
        <strain evidence="1">TY</strain>
    </source>
</reference>
<evidence type="ECO:0000313" key="1">
    <source>
        <dbReference type="EMBL" id="KZB94113.1"/>
    </source>
</evidence>
<dbReference type="STRING" id="621456.BJP26_00460"/>
<keyword evidence="2" id="KW-1185">Reference proteome</keyword>
<dbReference type="Proteomes" id="UP000078460">
    <property type="component" value="Unassembled WGS sequence"/>
</dbReference>
<proteinExistence type="predicted"/>
<sequence>MIPEKALLKRATVEMIRGVGGLEAGAGFTRVGKSMLADYGSPNKPDCFAPIDVVADLEPLSRERTGWPHVTQALCKLMGGTFVAEPDAPATSADLLSLCAQLSDEFNDAVAAVCAGLADGAWCSKDGARLGGELDQLLRIVVQMRAVARHTSEGASA</sequence>
<evidence type="ECO:0000313" key="2">
    <source>
        <dbReference type="Proteomes" id="UP000078460"/>
    </source>
</evidence>
<gene>
    <name evidence="1" type="ORF">AVM11_08920</name>
</gene>
<dbReference type="OrthoDB" id="7570121at2"/>
<dbReference type="EMBL" id="LQCK02000045">
    <property type="protein sequence ID" value="KZB94113.1"/>
    <property type="molecule type" value="Genomic_DNA"/>
</dbReference>
<dbReference type="RefSeq" id="WP_062125883.1">
    <property type="nucleotide sequence ID" value="NZ_CP017578.1"/>
</dbReference>
<dbReference type="AlphaFoldDB" id="A0A175Y076"/>
<organism evidence="1 2">
    <name type="scientific">Sphingomonas melonis TY</name>
    <dbReference type="NCBI Taxonomy" id="621456"/>
    <lineage>
        <taxon>Bacteria</taxon>
        <taxon>Pseudomonadati</taxon>
        <taxon>Pseudomonadota</taxon>
        <taxon>Alphaproteobacteria</taxon>
        <taxon>Sphingomonadales</taxon>
        <taxon>Sphingomonadaceae</taxon>
        <taxon>Sphingomonas</taxon>
    </lineage>
</organism>
<protein>
    <submittedName>
        <fullName evidence="1">Uncharacterized protein</fullName>
    </submittedName>
</protein>
<name>A0A175Y076_9SPHN</name>
<dbReference type="KEGG" id="smy:BJP26_00460"/>
<comment type="caution">
    <text evidence="1">The sequence shown here is derived from an EMBL/GenBank/DDBJ whole genome shotgun (WGS) entry which is preliminary data.</text>
</comment>
<accession>A0A175Y076</accession>